<organism evidence="1 2">
    <name type="scientific">Portunus trituberculatus</name>
    <name type="common">Swimming crab</name>
    <name type="synonym">Neptunus trituberculatus</name>
    <dbReference type="NCBI Taxonomy" id="210409"/>
    <lineage>
        <taxon>Eukaryota</taxon>
        <taxon>Metazoa</taxon>
        <taxon>Ecdysozoa</taxon>
        <taxon>Arthropoda</taxon>
        <taxon>Crustacea</taxon>
        <taxon>Multicrustacea</taxon>
        <taxon>Malacostraca</taxon>
        <taxon>Eumalacostraca</taxon>
        <taxon>Eucarida</taxon>
        <taxon>Decapoda</taxon>
        <taxon>Pleocyemata</taxon>
        <taxon>Brachyura</taxon>
        <taxon>Eubrachyura</taxon>
        <taxon>Portunoidea</taxon>
        <taxon>Portunidae</taxon>
        <taxon>Portuninae</taxon>
        <taxon>Portunus</taxon>
    </lineage>
</organism>
<dbReference type="EMBL" id="VSRR010034284">
    <property type="protein sequence ID" value="MPC72177.1"/>
    <property type="molecule type" value="Genomic_DNA"/>
</dbReference>
<evidence type="ECO:0000313" key="1">
    <source>
        <dbReference type="EMBL" id="MPC72177.1"/>
    </source>
</evidence>
<accession>A0A5B7HSE8</accession>
<reference evidence="1 2" key="1">
    <citation type="submission" date="2019-05" db="EMBL/GenBank/DDBJ databases">
        <title>Another draft genome of Portunus trituberculatus and its Hox gene families provides insights of decapod evolution.</title>
        <authorList>
            <person name="Jeong J.-H."/>
            <person name="Song I."/>
            <person name="Kim S."/>
            <person name="Choi T."/>
            <person name="Kim D."/>
            <person name="Ryu S."/>
            <person name="Kim W."/>
        </authorList>
    </citation>
    <scope>NUCLEOTIDE SEQUENCE [LARGE SCALE GENOMIC DNA]</scope>
    <source>
        <tissue evidence="1">Muscle</tissue>
    </source>
</reference>
<name>A0A5B7HSE8_PORTR</name>
<sequence>MNIKGMSWCIDPYSVRRGGPDPKVKGGGPPRRLVNTVHTLSWRAPPARSLAFLKDFRWEALLTEQRGILHLVK</sequence>
<protein>
    <submittedName>
        <fullName evidence="1">Uncharacterized protein</fullName>
    </submittedName>
</protein>
<evidence type="ECO:0000313" key="2">
    <source>
        <dbReference type="Proteomes" id="UP000324222"/>
    </source>
</evidence>
<proteinExistence type="predicted"/>
<gene>
    <name evidence="1" type="ORF">E2C01_066471</name>
</gene>
<dbReference type="Proteomes" id="UP000324222">
    <property type="component" value="Unassembled WGS sequence"/>
</dbReference>
<comment type="caution">
    <text evidence="1">The sequence shown here is derived from an EMBL/GenBank/DDBJ whole genome shotgun (WGS) entry which is preliminary data.</text>
</comment>
<dbReference type="AlphaFoldDB" id="A0A5B7HSE8"/>
<keyword evidence="2" id="KW-1185">Reference proteome</keyword>